<dbReference type="AlphaFoldDB" id="A0AAN7JDZ6"/>
<name>A0AAN7JDZ6_9MYRT</name>
<protein>
    <recommendedName>
        <fullName evidence="4">Carboxypeptidase</fullName>
        <ecNumber evidence="4">3.4.16.-</ecNumber>
    </recommendedName>
</protein>
<evidence type="ECO:0000256" key="1">
    <source>
        <dbReference type="ARBA" id="ARBA00004613"/>
    </source>
</evidence>
<dbReference type="Gene3D" id="3.40.50.1820">
    <property type="entry name" value="alpha/beta hydrolase"/>
    <property type="match status" value="1"/>
</dbReference>
<comment type="caution">
    <text evidence="5">The sequence shown here is derived from an EMBL/GenBank/DDBJ whole genome shotgun (WGS) entry which is preliminary data.</text>
</comment>
<dbReference type="PROSITE" id="PS00131">
    <property type="entry name" value="CARBOXYPEPT_SER_SER"/>
    <property type="match status" value="1"/>
</dbReference>
<dbReference type="PRINTS" id="PR00724">
    <property type="entry name" value="CRBOXYPTASEC"/>
</dbReference>
<dbReference type="InterPro" id="IPR029058">
    <property type="entry name" value="AB_hydrolase_fold"/>
</dbReference>
<dbReference type="GO" id="GO:0006508">
    <property type="term" value="P:proteolysis"/>
    <property type="evidence" value="ECO:0007669"/>
    <property type="project" value="UniProtKB-KW"/>
</dbReference>
<dbReference type="FunFam" id="3.40.50.12670:FF:000002">
    <property type="entry name" value="Carboxypeptidase"/>
    <property type="match status" value="1"/>
</dbReference>
<dbReference type="SUPFAM" id="SSF53474">
    <property type="entry name" value="alpha/beta-Hydrolases"/>
    <property type="match status" value="1"/>
</dbReference>
<organism evidence="5 6">
    <name type="scientific">Trapa incisa</name>
    <dbReference type="NCBI Taxonomy" id="236973"/>
    <lineage>
        <taxon>Eukaryota</taxon>
        <taxon>Viridiplantae</taxon>
        <taxon>Streptophyta</taxon>
        <taxon>Embryophyta</taxon>
        <taxon>Tracheophyta</taxon>
        <taxon>Spermatophyta</taxon>
        <taxon>Magnoliopsida</taxon>
        <taxon>eudicotyledons</taxon>
        <taxon>Gunneridae</taxon>
        <taxon>Pentapetalae</taxon>
        <taxon>rosids</taxon>
        <taxon>malvids</taxon>
        <taxon>Myrtales</taxon>
        <taxon>Lythraceae</taxon>
        <taxon>Trapa</taxon>
    </lineage>
</organism>
<dbReference type="PANTHER" id="PTHR11802:SF493">
    <property type="entry name" value="CARBOXYPEPTIDASE"/>
    <property type="match status" value="1"/>
</dbReference>
<proteinExistence type="inferred from homology"/>
<dbReference type="EC" id="3.4.16.-" evidence="4"/>
<dbReference type="InterPro" id="IPR001563">
    <property type="entry name" value="Peptidase_S10"/>
</dbReference>
<evidence type="ECO:0000313" key="5">
    <source>
        <dbReference type="EMBL" id="KAK4748731.1"/>
    </source>
</evidence>
<keyword evidence="4" id="KW-0121">Carboxypeptidase</keyword>
<keyword evidence="4" id="KW-0645">Protease</keyword>
<keyword evidence="4" id="KW-0378">Hydrolase</keyword>
<evidence type="ECO:0000313" key="6">
    <source>
        <dbReference type="Proteomes" id="UP001345219"/>
    </source>
</evidence>
<sequence>MAAPKEALIASLPGFTGHLPSQHYAGYVAIDGKPEGKKNLFYYFVASQRDPSRDPVVLWLNGGPGCSSFDGFVYEHGPFNFQPGNSGGSIPILHLNPYSWSKVSNIIYLDSPCGVGFSYSDNPSNYVTGDFQTALDTHAFLLKWFELYPEFLHNPFYISGESYAGVYVPTLASQVVKGMKIKGYSMCIRFIFLTLQYAAGIEGNQQPLINFKGYLIGNGISSDRFFDRNSLVPFTFGMALISSDMFQDCQATCHGKYYDPPTQTCHQNLMRVYNALEGLNIYNILEPCYTYASAEEGNGKAIGPSSFMGVHGKGNLVRPSGRDGRVPLDANLEDTYHVPCINDDLATAWLNDEAVRKAIHAAPSSVAGRWMICAYRVDYTHETDTLLPYHKNLTSKGYRALIYSGDHDLAVPYTGTEAWTRSMGYKMVEQWRSWWSNKQVAGYLQAYEKNLTFLTVKVCQTEKILYEFILSNRWFIRLWSLQGAGHMVPQYKPRESLDFYTRWLDGKMI</sequence>
<dbReference type="PANTHER" id="PTHR11802">
    <property type="entry name" value="SERINE PROTEASE FAMILY S10 SERINE CARBOXYPEPTIDASE"/>
    <property type="match status" value="1"/>
</dbReference>
<evidence type="ECO:0000256" key="2">
    <source>
        <dbReference type="ARBA" id="ARBA00009431"/>
    </source>
</evidence>
<dbReference type="GO" id="GO:0005576">
    <property type="term" value="C:extracellular region"/>
    <property type="evidence" value="ECO:0007669"/>
    <property type="project" value="UniProtKB-SubCell"/>
</dbReference>
<dbReference type="GO" id="GO:0019748">
    <property type="term" value="P:secondary metabolic process"/>
    <property type="evidence" value="ECO:0007669"/>
    <property type="project" value="TreeGrafter"/>
</dbReference>
<reference evidence="5 6" key="1">
    <citation type="journal article" date="2023" name="Hortic Res">
        <title>Pangenome of water caltrop reveals structural variations and asymmetric subgenome divergence after allopolyploidization.</title>
        <authorList>
            <person name="Zhang X."/>
            <person name="Chen Y."/>
            <person name="Wang L."/>
            <person name="Yuan Y."/>
            <person name="Fang M."/>
            <person name="Shi L."/>
            <person name="Lu R."/>
            <person name="Comes H.P."/>
            <person name="Ma Y."/>
            <person name="Chen Y."/>
            <person name="Huang G."/>
            <person name="Zhou Y."/>
            <person name="Zheng Z."/>
            <person name="Qiu Y."/>
        </authorList>
    </citation>
    <scope>NUCLEOTIDE SEQUENCE [LARGE SCALE GENOMIC DNA]</scope>
    <source>
        <tissue evidence="5">Roots</tissue>
    </source>
</reference>
<dbReference type="GO" id="GO:0004185">
    <property type="term" value="F:serine-type carboxypeptidase activity"/>
    <property type="evidence" value="ECO:0007669"/>
    <property type="project" value="UniProtKB-UniRule"/>
</dbReference>
<accession>A0AAN7JDZ6</accession>
<dbReference type="InterPro" id="IPR018202">
    <property type="entry name" value="Ser_caboxypep_ser_AS"/>
</dbReference>
<dbReference type="EMBL" id="JAXIOK010000019">
    <property type="protein sequence ID" value="KAK4748731.1"/>
    <property type="molecule type" value="Genomic_DNA"/>
</dbReference>
<evidence type="ECO:0000256" key="4">
    <source>
        <dbReference type="RuleBase" id="RU361156"/>
    </source>
</evidence>
<dbReference type="Pfam" id="PF00450">
    <property type="entry name" value="Peptidase_S10"/>
    <property type="match status" value="1"/>
</dbReference>
<dbReference type="Gene3D" id="3.40.50.12670">
    <property type="match status" value="1"/>
</dbReference>
<keyword evidence="3" id="KW-0964">Secreted</keyword>
<dbReference type="Proteomes" id="UP001345219">
    <property type="component" value="Chromosome 12"/>
</dbReference>
<dbReference type="GO" id="GO:0016747">
    <property type="term" value="F:acyltransferase activity, transferring groups other than amino-acyl groups"/>
    <property type="evidence" value="ECO:0007669"/>
    <property type="project" value="TreeGrafter"/>
</dbReference>
<evidence type="ECO:0000256" key="3">
    <source>
        <dbReference type="ARBA" id="ARBA00022525"/>
    </source>
</evidence>
<keyword evidence="6" id="KW-1185">Reference proteome</keyword>
<gene>
    <name evidence="5" type="ORF">SAY87_015317</name>
</gene>
<comment type="subcellular location">
    <subcellularLocation>
        <location evidence="1">Secreted</location>
    </subcellularLocation>
</comment>
<comment type="similarity">
    <text evidence="2 4">Belongs to the peptidase S10 family.</text>
</comment>